<keyword evidence="4 7" id="KW-0812">Transmembrane</keyword>
<keyword evidence="6 7" id="KW-0472">Membrane</keyword>
<feature type="domain" description="Glycine transporter" evidence="8">
    <location>
        <begin position="7"/>
        <end position="81"/>
    </location>
</feature>
<keyword evidence="5 7" id="KW-1133">Transmembrane helix</keyword>
<feature type="transmembrane region" description="Helical" evidence="7">
    <location>
        <begin position="6"/>
        <end position="24"/>
    </location>
</feature>
<organism evidence="9 10">
    <name type="scientific">Rosenbergiella nectarea</name>
    <dbReference type="NCBI Taxonomy" id="988801"/>
    <lineage>
        <taxon>Bacteria</taxon>
        <taxon>Pseudomonadati</taxon>
        <taxon>Pseudomonadota</taxon>
        <taxon>Gammaproteobacteria</taxon>
        <taxon>Enterobacterales</taxon>
        <taxon>Erwiniaceae</taxon>
        <taxon>Rosenbergiella</taxon>
    </lineage>
</organism>
<accession>A0A1H9GA44</accession>
<protein>
    <submittedName>
        <fullName evidence="9">Uncharacterized membrane protein YeiH</fullName>
    </submittedName>
</protein>
<dbReference type="AlphaFoldDB" id="A0A1H9GA44"/>
<feature type="transmembrane region" description="Helical" evidence="7">
    <location>
        <begin position="150"/>
        <end position="170"/>
    </location>
</feature>
<evidence type="ECO:0000256" key="2">
    <source>
        <dbReference type="ARBA" id="ARBA00008193"/>
    </source>
</evidence>
<keyword evidence="3" id="KW-1003">Cell membrane</keyword>
<evidence type="ECO:0000313" key="10">
    <source>
        <dbReference type="Proteomes" id="UP000242515"/>
    </source>
</evidence>
<dbReference type="Proteomes" id="UP000242515">
    <property type="component" value="Unassembled WGS sequence"/>
</dbReference>
<dbReference type="RefSeq" id="WP_092674252.1">
    <property type="nucleotide sequence ID" value="NZ_FOGC01000003.1"/>
</dbReference>
<dbReference type="Pfam" id="PF03458">
    <property type="entry name" value="Gly_transporter"/>
    <property type="match status" value="2"/>
</dbReference>
<dbReference type="InterPro" id="IPR005115">
    <property type="entry name" value="Gly_transporter"/>
</dbReference>
<reference evidence="10" key="1">
    <citation type="submission" date="2016-10" db="EMBL/GenBank/DDBJ databases">
        <authorList>
            <person name="Varghese N."/>
            <person name="Submissions S."/>
        </authorList>
    </citation>
    <scope>NUCLEOTIDE SEQUENCE [LARGE SCALE GENOMIC DNA]</scope>
    <source>
        <strain evidence="10">8N4</strain>
    </source>
</reference>
<evidence type="ECO:0000256" key="7">
    <source>
        <dbReference type="SAM" id="Phobius"/>
    </source>
</evidence>
<evidence type="ECO:0000256" key="3">
    <source>
        <dbReference type="ARBA" id="ARBA00022475"/>
    </source>
</evidence>
<dbReference type="GO" id="GO:0005886">
    <property type="term" value="C:plasma membrane"/>
    <property type="evidence" value="ECO:0007669"/>
    <property type="project" value="UniProtKB-SubCell"/>
</dbReference>
<feature type="transmembrane region" description="Helical" evidence="7">
    <location>
        <begin position="31"/>
        <end position="48"/>
    </location>
</feature>
<dbReference type="PANTHER" id="PTHR30506">
    <property type="entry name" value="INNER MEMBRANE PROTEIN"/>
    <property type="match status" value="1"/>
</dbReference>
<evidence type="ECO:0000259" key="8">
    <source>
        <dbReference type="Pfam" id="PF03458"/>
    </source>
</evidence>
<dbReference type="EMBL" id="FOGC01000003">
    <property type="protein sequence ID" value="SEQ47025.1"/>
    <property type="molecule type" value="Genomic_DNA"/>
</dbReference>
<feature type="domain" description="Glycine transporter" evidence="8">
    <location>
        <begin position="93"/>
        <end position="164"/>
    </location>
</feature>
<dbReference type="STRING" id="988801.SAMN05216522_103132"/>
<proteinExistence type="inferred from homology"/>
<evidence type="ECO:0000313" key="9">
    <source>
        <dbReference type="EMBL" id="SEQ47025.1"/>
    </source>
</evidence>
<dbReference type="OrthoDB" id="9791874at2"/>
<name>A0A1H9GA44_9GAMM</name>
<feature type="transmembrane region" description="Helical" evidence="7">
    <location>
        <begin position="92"/>
        <end position="111"/>
    </location>
</feature>
<keyword evidence="10" id="KW-1185">Reference proteome</keyword>
<comment type="similarity">
    <text evidence="2">Belongs to the UPF0126 family.</text>
</comment>
<evidence type="ECO:0000256" key="4">
    <source>
        <dbReference type="ARBA" id="ARBA00022692"/>
    </source>
</evidence>
<comment type="subcellular location">
    <subcellularLocation>
        <location evidence="1">Cell membrane</location>
        <topology evidence="1">Multi-pass membrane protein</topology>
    </subcellularLocation>
</comment>
<evidence type="ECO:0000256" key="1">
    <source>
        <dbReference type="ARBA" id="ARBA00004651"/>
    </source>
</evidence>
<sequence length="206" mass="22089">MTVLLHFIDVFGTFVFALSGATVGVRHRFDLFGVFVLAFVTAVGGGCVRDLCLGATPPAGLINVEYLVCVIIAIMLITFFQKIVFSFEKPALFFDALGLGFFAAFGANKAYVHTHEIFFSILMGCISAVGGGCIRDILTGRSPVILTKEIYASAALIGAGIQILGSSGVIPPQYSIWLAIGSCTAIRMVSLRYNITLKTITNKYLD</sequence>
<gene>
    <name evidence="9" type="ORF">SAMN05216522_103132</name>
</gene>
<evidence type="ECO:0000256" key="6">
    <source>
        <dbReference type="ARBA" id="ARBA00023136"/>
    </source>
</evidence>
<feature type="transmembrane region" description="Helical" evidence="7">
    <location>
        <begin position="117"/>
        <end position="138"/>
    </location>
</feature>
<evidence type="ECO:0000256" key="5">
    <source>
        <dbReference type="ARBA" id="ARBA00022989"/>
    </source>
</evidence>
<feature type="transmembrane region" description="Helical" evidence="7">
    <location>
        <begin position="60"/>
        <end position="80"/>
    </location>
</feature>
<dbReference type="PANTHER" id="PTHR30506:SF3">
    <property type="entry name" value="UPF0126 INNER MEMBRANE PROTEIN YADS-RELATED"/>
    <property type="match status" value="1"/>
</dbReference>
<feature type="transmembrane region" description="Helical" evidence="7">
    <location>
        <begin position="176"/>
        <end position="195"/>
    </location>
</feature>